<sequence length="1112" mass="124446">MPTSTLDEDSIEISLSERFQPRNDDNEVLWEVKAIISEKPRYYKVEWAGIDPATGKKWSASWVRKGDVTDDLVKKWKLQKRQQQEEKAARKRRKSGKRDSTLSAAAALASRSTSTRRSASTVKALTPATSVSGSSRLSGQPDVTPVVSRNGKLTNHETHSSRHSSPKSKEPSPLLEELETLKRKRDSSIRSASVTSLPQITTVSHSPPVTRPRKKRRVGSSNDLHEISEEDTAEIQRPTKNVLQHVQVVVDVESEEEVRQNGAKKKSEASKKNGKLKKGKTIEEEQEQEIDEDDDEVEVVSSSPKGAKSRHQPRPTNGPKKRVFPIPRLSPTRQKKDGNEAKQKSQQMNGVTRTQSIIEGRSKEANYEPSVRGPLVDARIKPTPKRRARELSPDTLERLKRFDTELDELERERKMQGFNAKSNAEQEEEDESALEYVSPPVPVSSLPSRKSPNLAPAAQPTKLVPQRPRRHSAPKIAINEKTTNDSFRQGIVPETEPEESQSQPISQPVPSLPSMLVEPPTSLNSRPSTPSQAQTSKSRPGSSDTRSKPSAQEQPLSQDADISTTFDSIEPESQEVPIPSKPILYSTTAEAQPSADSSNRADDLTSSIEQFSSPEKPRVGKETTRELNGRERSPAESMTIRRRGQQLAETAWLAKLYSRPQVAKRPLSEVIAQKVQHSRENGLPLTSVPHAILPSTSESVPSLPNPISHTVIVNNRGMPEVPEEVVQELEAALIDLDGGTNKQTEDDTLEDRSTSLQKSSNHSAMTNASSVFALRQEEEESTQDLLREAAIATEEVQVTENLDVEMDDELIPPRNQERQPSEEVEPAARGSPRLAQARPPSVLSPVSAGTVGPPQRDLGKQPPLDKPLSPLASPNSELREIKAVYDRDKVEWQTELASLKAEWEAERASLTALAETTAKAKEDAIKESNFFREQYGRASAFVTSVRDENVELEKRAKIAEDQAKSGVAMVKVMFESRIKELEQHVEKWQMMATFLIQKDQRTDNDELRRRAAEEPELRERCKTQEEDIFALNSEIIQLEAELKLRDKLVEDWKQDADRLAEQLNDCKAEVERLTRAAAENEMVYRCLWRLESDKPCEEVFSSAEPICIRRDI</sequence>
<dbReference type="Proteomes" id="UP000054549">
    <property type="component" value="Unassembled WGS sequence"/>
</dbReference>
<dbReference type="HOGENOM" id="CLU_281444_0_0_1"/>
<feature type="compositionally biased region" description="Polar residues" evidence="2">
    <location>
        <begin position="754"/>
        <end position="764"/>
    </location>
</feature>
<feature type="compositionally biased region" description="Polar residues" evidence="2">
    <location>
        <begin position="344"/>
        <end position="357"/>
    </location>
</feature>
<protein>
    <recommendedName>
        <fullName evidence="5">Chromo domain-containing protein</fullName>
    </recommendedName>
</protein>
<feature type="coiled-coil region" evidence="1">
    <location>
        <begin position="1021"/>
        <end position="1076"/>
    </location>
</feature>
<feature type="region of interest" description="Disordered" evidence="2">
    <location>
        <begin position="410"/>
        <end position="644"/>
    </location>
</feature>
<feature type="compositionally biased region" description="Basic residues" evidence="2">
    <location>
        <begin position="307"/>
        <end position="323"/>
    </location>
</feature>
<feature type="compositionally biased region" description="Polar residues" evidence="2">
    <location>
        <begin position="189"/>
        <end position="205"/>
    </location>
</feature>
<dbReference type="STRING" id="946122.A0A0C2WFZ5"/>
<reference evidence="3 4" key="1">
    <citation type="submission" date="2014-04" db="EMBL/GenBank/DDBJ databases">
        <title>Evolutionary Origins and Diversification of the Mycorrhizal Mutualists.</title>
        <authorList>
            <consortium name="DOE Joint Genome Institute"/>
            <consortium name="Mycorrhizal Genomics Consortium"/>
            <person name="Kohler A."/>
            <person name="Kuo A."/>
            <person name="Nagy L.G."/>
            <person name="Floudas D."/>
            <person name="Copeland A."/>
            <person name="Barry K.W."/>
            <person name="Cichocki N."/>
            <person name="Veneault-Fourrey C."/>
            <person name="LaButti K."/>
            <person name="Lindquist E.A."/>
            <person name="Lipzen A."/>
            <person name="Lundell T."/>
            <person name="Morin E."/>
            <person name="Murat C."/>
            <person name="Riley R."/>
            <person name="Ohm R."/>
            <person name="Sun H."/>
            <person name="Tunlid A."/>
            <person name="Henrissat B."/>
            <person name="Grigoriev I.V."/>
            <person name="Hibbett D.S."/>
            <person name="Martin F."/>
        </authorList>
    </citation>
    <scope>NUCLEOTIDE SEQUENCE [LARGE SCALE GENOMIC DNA]</scope>
    <source>
        <strain evidence="3 4">Koide BX008</strain>
    </source>
</reference>
<feature type="region of interest" description="Disordered" evidence="2">
    <location>
        <begin position="736"/>
        <end position="764"/>
    </location>
</feature>
<keyword evidence="4" id="KW-1185">Reference proteome</keyword>
<proteinExistence type="predicted"/>
<feature type="compositionally biased region" description="Polar residues" evidence="2">
    <location>
        <begin position="127"/>
        <end position="138"/>
    </location>
</feature>
<evidence type="ECO:0000256" key="1">
    <source>
        <dbReference type="SAM" id="Coils"/>
    </source>
</evidence>
<evidence type="ECO:0000313" key="3">
    <source>
        <dbReference type="EMBL" id="KIL60372.1"/>
    </source>
</evidence>
<feature type="region of interest" description="Disordered" evidence="2">
    <location>
        <begin position="79"/>
        <end position="240"/>
    </location>
</feature>
<dbReference type="AlphaFoldDB" id="A0A0C2WFZ5"/>
<keyword evidence="1" id="KW-0175">Coiled coil</keyword>
<feature type="region of interest" description="Disordered" evidence="2">
    <location>
        <begin position="252"/>
        <end position="394"/>
    </location>
</feature>
<feature type="compositionally biased region" description="Low complexity" evidence="2">
    <location>
        <begin position="101"/>
        <end position="121"/>
    </location>
</feature>
<dbReference type="InParanoid" id="A0A0C2WFZ5"/>
<dbReference type="EMBL" id="KN818300">
    <property type="protein sequence ID" value="KIL60372.1"/>
    <property type="molecule type" value="Genomic_DNA"/>
</dbReference>
<evidence type="ECO:0000313" key="4">
    <source>
        <dbReference type="Proteomes" id="UP000054549"/>
    </source>
</evidence>
<feature type="compositionally biased region" description="Basic and acidic residues" evidence="2">
    <location>
        <begin position="615"/>
        <end position="634"/>
    </location>
</feature>
<evidence type="ECO:0008006" key="5">
    <source>
        <dbReference type="Google" id="ProtNLM"/>
    </source>
</evidence>
<gene>
    <name evidence="3" type="ORF">M378DRAFT_923199</name>
</gene>
<feature type="compositionally biased region" description="Polar residues" evidence="2">
    <location>
        <begin position="585"/>
        <end position="613"/>
    </location>
</feature>
<feature type="compositionally biased region" description="Acidic residues" evidence="2">
    <location>
        <begin position="284"/>
        <end position="298"/>
    </location>
</feature>
<feature type="compositionally biased region" description="Low complexity" evidence="2">
    <location>
        <begin position="434"/>
        <end position="452"/>
    </location>
</feature>
<feature type="region of interest" description="Disordered" evidence="2">
    <location>
        <begin position="797"/>
        <end position="875"/>
    </location>
</feature>
<evidence type="ECO:0000256" key="2">
    <source>
        <dbReference type="SAM" id="MobiDB-lite"/>
    </source>
</evidence>
<dbReference type="OrthoDB" id="3647690at2759"/>
<feature type="compositionally biased region" description="Low complexity" evidence="2">
    <location>
        <begin position="500"/>
        <end position="514"/>
    </location>
</feature>
<accession>A0A0C2WFZ5</accession>
<feature type="compositionally biased region" description="Basic and acidic residues" evidence="2">
    <location>
        <begin position="334"/>
        <end position="343"/>
    </location>
</feature>
<feature type="compositionally biased region" description="Polar residues" evidence="2">
    <location>
        <begin position="521"/>
        <end position="567"/>
    </location>
</feature>
<organism evidence="3 4">
    <name type="scientific">Amanita muscaria (strain Koide BX008)</name>
    <dbReference type="NCBI Taxonomy" id="946122"/>
    <lineage>
        <taxon>Eukaryota</taxon>
        <taxon>Fungi</taxon>
        <taxon>Dikarya</taxon>
        <taxon>Basidiomycota</taxon>
        <taxon>Agaricomycotina</taxon>
        <taxon>Agaricomycetes</taxon>
        <taxon>Agaricomycetidae</taxon>
        <taxon>Agaricales</taxon>
        <taxon>Pluteineae</taxon>
        <taxon>Amanitaceae</taxon>
        <taxon>Amanita</taxon>
    </lineage>
</organism>
<name>A0A0C2WFZ5_AMAMK</name>